<feature type="domain" description="LIM zinc-binding" evidence="6">
    <location>
        <begin position="4"/>
        <end position="63"/>
    </location>
</feature>
<comment type="caution">
    <text evidence="8">The sequence shown here is derived from an EMBL/GenBank/DDBJ whole genome shotgun (WGS) entry which is preliminary data.</text>
</comment>
<dbReference type="PANTHER" id="PTHR24213">
    <property type="entry name" value="ACTIN-BINDING LIM PROTEIN"/>
    <property type="match status" value="1"/>
</dbReference>
<dbReference type="InterPro" id="IPR051618">
    <property type="entry name" value="Actin-binding_LIM"/>
</dbReference>
<feature type="domain" description="HP" evidence="7">
    <location>
        <begin position="787"/>
        <end position="852"/>
    </location>
</feature>
<evidence type="ECO:0000259" key="7">
    <source>
        <dbReference type="PROSITE" id="PS51089"/>
    </source>
</evidence>
<dbReference type="Proteomes" id="UP000230066">
    <property type="component" value="Unassembled WGS sequence"/>
</dbReference>
<keyword evidence="1 4" id="KW-0479">Metal-binding</keyword>
<reference evidence="8" key="1">
    <citation type="submission" date="2019-03" db="EMBL/GenBank/DDBJ databases">
        <title>Improved annotation for the trematode Fasciola hepatica.</title>
        <authorList>
            <person name="Choi Y.-J."/>
            <person name="Martin J."/>
            <person name="Mitreva M."/>
        </authorList>
    </citation>
    <scope>NUCLEOTIDE SEQUENCE [LARGE SCALE GENOMIC DNA]</scope>
</reference>
<dbReference type="InterPro" id="IPR003128">
    <property type="entry name" value="Villin_headpiece"/>
</dbReference>
<keyword evidence="2 4" id="KW-0862">Zinc</keyword>
<accession>A0A4E0RUC4</accession>
<evidence type="ECO:0000313" key="8">
    <source>
        <dbReference type="EMBL" id="THD24507.1"/>
    </source>
</evidence>
<dbReference type="Pfam" id="PF00412">
    <property type="entry name" value="LIM"/>
    <property type="match status" value="2"/>
</dbReference>
<sequence>MGKISCESCKRKCRGDVLKVAEKYFHKGCFTCSKCKISLEKGGFFMKDDGFYCQEDYQRYFVAKCKICAKDLIGEIVTVMSFSFHRECFKCTGCAIPFHPGDRVTVWQERFFCPDCIAQQNIPASSPYRIKQKENGDALLSPLSVTDDEGCISAAEASIGDFTSPQGKPNSRGFDSKTMEYEMKDEFRLPSSDPKCMVSSGVPQKSKSILRKAGTESDKLRASREHGYLSTDSGLGEKLMDSRVNEDQYNTLILPERSAGLRYPSPQSALSPTLSSQQSRQFTHFNGEQYWDEPSPTIESLHSRVPNSDYGRHLSQSYMHLGNPLSQTDRYKRNVSFTSVDKPVRTKHFHIPETKNRYLPPGVRTSELLFGQPIRSTLSTVDASHARRVIRRPMTQSAMELDQKTADTSVSTSIPPDLPNGVAYPTLNGNTVNGHSLGSVCPGGTTMSPRTGASTLRPLSGEQEVTAEVRRLACYPAGQQRDQSLPAPIERYDWPGPPASAVILAELMRERRYRRRDHGQMNGGTGGLGTDDVDDMESQEALSIDCAFDGAVNETSTPRLSSGIGQAILREEMQHKQRSQSQQFLDPISASRSPNAAHEPVFKPRYSTHQFASMTHRSAINVQDSPIRIVPRPPVHSGQPLRPGYTGGRLSSTEKTTSLPASSLLLNSGRTGQTSALWQSRQRLASEHHAVQNGHANISPSNRPCSQSVHVLSQLGTPRSHAGTTNGLTVLTSTDLDAHITTPNGLSPAPMNDSITDFHSLTGNTLSYPSVLLTSKPSALFHKPNPPPPPKIIPYSELQSFGNKVPKGVDRMALEAYLSEDEFEQVFRLSRTAFYRLPEWKRNDLKRRANLF</sequence>
<evidence type="ECO:0000256" key="1">
    <source>
        <dbReference type="ARBA" id="ARBA00022723"/>
    </source>
</evidence>
<dbReference type="GO" id="GO:0046872">
    <property type="term" value="F:metal ion binding"/>
    <property type="evidence" value="ECO:0007669"/>
    <property type="project" value="UniProtKB-KW"/>
</dbReference>
<evidence type="ECO:0000256" key="3">
    <source>
        <dbReference type="ARBA" id="ARBA00023038"/>
    </source>
</evidence>
<dbReference type="EMBL" id="JXXN02001564">
    <property type="protein sequence ID" value="THD24507.1"/>
    <property type="molecule type" value="Genomic_DNA"/>
</dbReference>
<feature type="compositionally biased region" description="Polar residues" evidence="5">
    <location>
        <begin position="649"/>
        <end position="667"/>
    </location>
</feature>
<dbReference type="GO" id="GO:0030032">
    <property type="term" value="P:lamellipodium assembly"/>
    <property type="evidence" value="ECO:0007669"/>
    <property type="project" value="TreeGrafter"/>
</dbReference>
<dbReference type="SMART" id="SM00153">
    <property type="entry name" value="VHP"/>
    <property type="match status" value="1"/>
</dbReference>
<keyword evidence="3 4" id="KW-0440">LIM domain</keyword>
<name>A0A4E0RUC4_FASHE</name>
<dbReference type="GO" id="GO:0051015">
    <property type="term" value="F:actin filament binding"/>
    <property type="evidence" value="ECO:0007669"/>
    <property type="project" value="TreeGrafter"/>
</dbReference>
<gene>
    <name evidence="8" type="ORF">D915_004549</name>
</gene>
<keyword evidence="9" id="KW-1185">Reference proteome</keyword>
<dbReference type="GO" id="GO:0015629">
    <property type="term" value="C:actin cytoskeleton"/>
    <property type="evidence" value="ECO:0007669"/>
    <property type="project" value="TreeGrafter"/>
</dbReference>
<protein>
    <submittedName>
        <fullName evidence="8">Actin-binding LIM protein 1</fullName>
    </submittedName>
</protein>
<dbReference type="PROSITE" id="PS50023">
    <property type="entry name" value="LIM_DOMAIN_2"/>
    <property type="match status" value="1"/>
</dbReference>
<proteinExistence type="predicted"/>
<dbReference type="Gene3D" id="1.10.950.10">
    <property type="entry name" value="Villin headpiece domain"/>
    <property type="match status" value="1"/>
</dbReference>
<dbReference type="PROSITE" id="PS51089">
    <property type="entry name" value="HP"/>
    <property type="match status" value="1"/>
</dbReference>
<evidence type="ECO:0000256" key="5">
    <source>
        <dbReference type="SAM" id="MobiDB-lite"/>
    </source>
</evidence>
<dbReference type="PANTHER" id="PTHR24213:SF9">
    <property type="entry name" value="UNCOORDINATED 115A, ISOFORM B-RELATED"/>
    <property type="match status" value="1"/>
</dbReference>
<dbReference type="SMART" id="SM00132">
    <property type="entry name" value="LIM"/>
    <property type="match status" value="2"/>
</dbReference>
<dbReference type="Pfam" id="PF02209">
    <property type="entry name" value="VHP"/>
    <property type="match status" value="1"/>
</dbReference>
<organism evidence="8 9">
    <name type="scientific">Fasciola hepatica</name>
    <name type="common">Liver fluke</name>
    <dbReference type="NCBI Taxonomy" id="6192"/>
    <lineage>
        <taxon>Eukaryota</taxon>
        <taxon>Metazoa</taxon>
        <taxon>Spiralia</taxon>
        <taxon>Lophotrochozoa</taxon>
        <taxon>Platyhelminthes</taxon>
        <taxon>Trematoda</taxon>
        <taxon>Digenea</taxon>
        <taxon>Plagiorchiida</taxon>
        <taxon>Echinostomata</taxon>
        <taxon>Echinostomatoidea</taxon>
        <taxon>Fasciolidae</taxon>
        <taxon>Fasciola</taxon>
    </lineage>
</organism>
<dbReference type="SUPFAM" id="SSF47050">
    <property type="entry name" value="VHP, Villin headpiece domain"/>
    <property type="match status" value="1"/>
</dbReference>
<dbReference type="CDD" id="cd09327">
    <property type="entry name" value="LIM1_abLIM"/>
    <property type="match status" value="1"/>
</dbReference>
<evidence type="ECO:0000256" key="2">
    <source>
        <dbReference type="ARBA" id="ARBA00022833"/>
    </source>
</evidence>
<evidence type="ECO:0000313" key="9">
    <source>
        <dbReference type="Proteomes" id="UP000230066"/>
    </source>
</evidence>
<dbReference type="InterPro" id="IPR001781">
    <property type="entry name" value="Znf_LIM"/>
</dbReference>
<dbReference type="SUPFAM" id="SSF57716">
    <property type="entry name" value="Glucocorticoid receptor-like (DNA-binding domain)"/>
    <property type="match status" value="1"/>
</dbReference>
<dbReference type="PROSITE" id="PS00478">
    <property type="entry name" value="LIM_DOMAIN_1"/>
    <property type="match status" value="2"/>
</dbReference>
<evidence type="ECO:0000259" key="6">
    <source>
        <dbReference type="PROSITE" id="PS50023"/>
    </source>
</evidence>
<dbReference type="Gene3D" id="2.10.110.10">
    <property type="entry name" value="Cysteine Rich Protein"/>
    <property type="match status" value="2"/>
</dbReference>
<feature type="region of interest" description="Disordered" evidence="5">
    <location>
        <begin position="190"/>
        <end position="234"/>
    </location>
</feature>
<dbReference type="AlphaFoldDB" id="A0A4E0RUC4"/>
<dbReference type="GO" id="GO:0007010">
    <property type="term" value="P:cytoskeleton organization"/>
    <property type="evidence" value="ECO:0007669"/>
    <property type="project" value="InterPro"/>
</dbReference>
<feature type="compositionally biased region" description="Basic and acidic residues" evidence="5">
    <location>
        <begin position="213"/>
        <end position="227"/>
    </location>
</feature>
<dbReference type="InterPro" id="IPR036886">
    <property type="entry name" value="Villin_headpiece_dom_sf"/>
</dbReference>
<evidence type="ECO:0000256" key="4">
    <source>
        <dbReference type="PROSITE-ProRule" id="PRU00125"/>
    </source>
</evidence>
<feature type="region of interest" description="Disordered" evidence="5">
    <location>
        <begin position="619"/>
        <end position="667"/>
    </location>
</feature>